<keyword evidence="1" id="KW-0540">Nuclease</keyword>
<evidence type="ECO:0000259" key="6">
    <source>
        <dbReference type="SMART" id="SM00507"/>
    </source>
</evidence>
<dbReference type="Proteomes" id="UP000601789">
    <property type="component" value="Unassembled WGS sequence"/>
</dbReference>
<evidence type="ECO:0000256" key="3">
    <source>
        <dbReference type="ARBA" id="ARBA00038412"/>
    </source>
</evidence>
<sequence>MAKLKTLKPLVGKLPPRLGYQPGNERERSRHRDSTQGWRAWYKTARWQKLRWSVLVRDLFTCQMCSRAEADTSLLVGDHIKPHRGDETLFWDASNIQCLCKRCHDRHKQRDERRY</sequence>
<evidence type="ECO:0000256" key="5">
    <source>
        <dbReference type="SAM" id="MobiDB-lite"/>
    </source>
</evidence>
<proteinExistence type="inferred from homology"/>
<reference evidence="7 8" key="1">
    <citation type="submission" date="2020-10" db="EMBL/GenBank/DDBJ databases">
        <title>Aquamicrobium zhengzhouensis sp. nov., a exopolysaccharide producing bacterium isolated from farmland soil.</title>
        <authorList>
            <person name="Wang X."/>
        </authorList>
    </citation>
    <scope>NUCLEOTIDE SEQUENCE [LARGE SCALE GENOMIC DNA]</scope>
    <source>
        <strain evidence="8">cd-1</strain>
    </source>
</reference>
<comment type="caution">
    <text evidence="7">The sequence shown here is derived from an EMBL/GenBank/DDBJ whole genome shotgun (WGS) entry which is preliminary data.</text>
</comment>
<feature type="domain" description="HNH nuclease" evidence="6">
    <location>
        <begin position="49"/>
        <end position="105"/>
    </location>
</feature>
<accession>A0ABS0SFB1</accession>
<feature type="compositionally biased region" description="Basic and acidic residues" evidence="5">
    <location>
        <begin position="24"/>
        <end position="34"/>
    </location>
</feature>
<name>A0ABS0SFB1_9HYPH</name>
<evidence type="ECO:0000256" key="4">
    <source>
        <dbReference type="ARBA" id="ARBA00040194"/>
    </source>
</evidence>
<evidence type="ECO:0000256" key="1">
    <source>
        <dbReference type="ARBA" id="ARBA00022722"/>
    </source>
</evidence>
<dbReference type="CDD" id="cd00085">
    <property type="entry name" value="HNHc"/>
    <property type="match status" value="1"/>
</dbReference>
<organism evidence="7 8">
    <name type="scientific">Aquamicrobium zhengzhouense</name>
    <dbReference type="NCBI Taxonomy" id="2781738"/>
    <lineage>
        <taxon>Bacteria</taxon>
        <taxon>Pseudomonadati</taxon>
        <taxon>Pseudomonadota</taxon>
        <taxon>Alphaproteobacteria</taxon>
        <taxon>Hyphomicrobiales</taxon>
        <taxon>Phyllobacteriaceae</taxon>
        <taxon>Aquamicrobium</taxon>
    </lineage>
</organism>
<dbReference type="GO" id="GO:0004519">
    <property type="term" value="F:endonuclease activity"/>
    <property type="evidence" value="ECO:0007669"/>
    <property type="project" value="UniProtKB-KW"/>
</dbReference>
<keyword evidence="2" id="KW-0378">Hydrolase</keyword>
<dbReference type="InterPro" id="IPR002711">
    <property type="entry name" value="HNH"/>
</dbReference>
<keyword evidence="7" id="KW-0255">Endonuclease</keyword>
<evidence type="ECO:0000256" key="2">
    <source>
        <dbReference type="ARBA" id="ARBA00022801"/>
    </source>
</evidence>
<dbReference type="Pfam" id="PF01844">
    <property type="entry name" value="HNH"/>
    <property type="match status" value="1"/>
</dbReference>
<evidence type="ECO:0000313" key="8">
    <source>
        <dbReference type="Proteomes" id="UP000601789"/>
    </source>
</evidence>
<dbReference type="PANTHER" id="PTHR41286:SF1">
    <property type="entry name" value="HNH NUCLEASE YAJD-RELATED"/>
    <property type="match status" value="1"/>
</dbReference>
<dbReference type="InterPro" id="IPR003615">
    <property type="entry name" value="HNH_nuc"/>
</dbReference>
<feature type="region of interest" description="Disordered" evidence="5">
    <location>
        <begin position="15"/>
        <end position="35"/>
    </location>
</feature>
<comment type="similarity">
    <text evidence="3">Belongs to the HNH nuclease family.</text>
</comment>
<keyword evidence="8" id="KW-1185">Reference proteome</keyword>
<dbReference type="EMBL" id="JADGMQ010000008">
    <property type="protein sequence ID" value="MBI1621489.1"/>
    <property type="molecule type" value="Genomic_DNA"/>
</dbReference>
<protein>
    <recommendedName>
        <fullName evidence="4">Putative HNH nuclease YajD</fullName>
    </recommendedName>
</protein>
<dbReference type="Gene3D" id="1.10.30.50">
    <property type="match status" value="1"/>
</dbReference>
<evidence type="ECO:0000313" key="7">
    <source>
        <dbReference type="EMBL" id="MBI1621489.1"/>
    </source>
</evidence>
<dbReference type="SMART" id="SM00507">
    <property type="entry name" value="HNHc"/>
    <property type="match status" value="1"/>
</dbReference>
<dbReference type="RefSeq" id="WP_198476889.1">
    <property type="nucleotide sequence ID" value="NZ_JADGMQ010000008.1"/>
</dbReference>
<gene>
    <name evidence="7" type="ORF">IOD40_12550</name>
</gene>
<dbReference type="PANTHER" id="PTHR41286">
    <property type="entry name" value="HNH NUCLEASE YAJD-RELATED"/>
    <property type="match status" value="1"/>
</dbReference>